<feature type="transmembrane region" description="Helical" evidence="1">
    <location>
        <begin position="383"/>
        <end position="408"/>
    </location>
</feature>
<evidence type="ECO:0000256" key="1">
    <source>
        <dbReference type="SAM" id="Phobius"/>
    </source>
</evidence>
<dbReference type="Gene3D" id="3.30.70.1430">
    <property type="entry name" value="Multidrug efflux transporter AcrB pore domain"/>
    <property type="match status" value="2"/>
</dbReference>
<dbReference type="PANTHER" id="PTHR32063">
    <property type="match status" value="1"/>
</dbReference>
<feature type="transmembrane region" description="Helical" evidence="1">
    <location>
        <begin position="526"/>
        <end position="546"/>
    </location>
</feature>
<keyword evidence="1" id="KW-0812">Transmembrane</keyword>
<feature type="transmembrane region" description="Helical" evidence="1">
    <location>
        <begin position="460"/>
        <end position="479"/>
    </location>
</feature>
<feature type="transmembrane region" description="Helical" evidence="1">
    <location>
        <begin position="428"/>
        <end position="448"/>
    </location>
</feature>
<dbReference type="AlphaFoldDB" id="A0A7C1SK99"/>
<dbReference type="PANTHER" id="PTHR32063:SF0">
    <property type="entry name" value="SWARMING MOTILITY PROTEIN SWRC"/>
    <property type="match status" value="1"/>
</dbReference>
<dbReference type="EMBL" id="DSTU01000001">
    <property type="protein sequence ID" value="HFJ53192.1"/>
    <property type="molecule type" value="Genomic_DNA"/>
</dbReference>
<protein>
    <submittedName>
        <fullName evidence="2">Efflux RND transporter permease subunit</fullName>
    </submittedName>
</protein>
<keyword evidence="1" id="KW-1133">Transmembrane helix</keyword>
<dbReference type="InterPro" id="IPR001036">
    <property type="entry name" value="Acrflvin-R"/>
</dbReference>
<feature type="transmembrane region" description="Helical" evidence="1">
    <location>
        <begin position="961"/>
        <end position="980"/>
    </location>
</feature>
<dbReference type="SUPFAM" id="SSF82714">
    <property type="entry name" value="Multidrug efflux transporter AcrB TolC docking domain, DN and DC subdomains"/>
    <property type="match status" value="2"/>
</dbReference>
<dbReference type="SUPFAM" id="SSF82866">
    <property type="entry name" value="Multidrug efflux transporter AcrB transmembrane domain"/>
    <property type="match status" value="2"/>
</dbReference>
<dbReference type="InterPro" id="IPR027463">
    <property type="entry name" value="AcrB_DN_DC_subdom"/>
</dbReference>
<feature type="transmembrane region" description="Helical" evidence="1">
    <location>
        <begin position="885"/>
        <end position="903"/>
    </location>
</feature>
<dbReference type="Gene3D" id="1.20.1640.10">
    <property type="entry name" value="Multidrug efflux transporter AcrB transmembrane domain"/>
    <property type="match status" value="2"/>
</dbReference>
<proteinExistence type="predicted"/>
<dbReference type="Gene3D" id="3.30.70.1440">
    <property type="entry name" value="Multidrug efflux transporter AcrB pore domain"/>
    <property type="match status" value="1"/>
</dbReference>
<dbReference type="GO" id="GO:0042910">
    <property type="term" value="F:xenobiotic transmembrane transporter activity"/>
    <property type="evidence" value="ECO:0007669"/>
    <property type="project" value="TreeGrafter"/>
</dbReference>
<feature type="transmembrane region" description="Helical" evidence="1">
    <location>
        <begin position="909"/>
        <end position="932"/>
    </location>
</feature>
<reference evidence="2" key="1">
    <citation type="journal article" date="2020" name="mSystems">
        <title>Genome- and Community-Level Interaction Insights into Carbon Utilization and Element Cycling Functions of Hydrothermarchaeota in Hydrothermal Sediment.</title>
        <authorList>
            <person name="Zhou Z."/>
            <person name="Liu Y."/>
            <person name="Xu W."/>
            <person name="Pan J."/>
            <person name="Luo Z.H."/>
            <person name="Li M."/>
        </authorList>
    </citation>
    <scope>NUCLEOTIDE SEQUENCE [LARGE SCALE GENOMIC DNA]</scope>
    <source>
        <strain evidence="2">SpSt-265</strain>
        <strain evidence="3">SpSt-465</strain>
    </source>
</reference>
<feature type="transmembrane region" description="Helical" evidence="1">
    <location>
        <begin position="859"/>
        <end position="878"/>
    </location>
</feature>
<dbReference type="PRINTS" id="PR00702">
    <property type="entry name" value="ACRIFLAVINRP"/>
</dbReference>
<dbReference type="Gene3D" id="3.30.2090.10">
    <property type="entry name" value="Multidrug efflux transporter AcrB TolC docking domain, DN and DC subdomains"/>
    <property type="match status" value="2"/>
</dbReference>
<name>A0A7C1SK99_UNCW3</name>
<organism evidence="2">
    <name type="scientific">candidate division WOR-3 bacterium</name>
    <dbReference type="NCBI Taxonomy" id="2052148"/>
    <lineage>
        <taxon>Bacteria</taxon>
        <taxon>Bacteria division WOR-3</taxon>
    </lineage>
</organism>
<dbReference type="Gene3D" id="3.30.70.1320">
    <property type="entry name" value="Multidrug efflux transporter AcrB pore domain like"/>
    <property type="match status" value="1"/>
</dbReference>
<accession>A0A7C1SK99</accession>
<feature type="transmembrane region" description="Helical" evidence="1">
    <location>
        <begin position="12"/>
        <end position="34"/>
    </location>
</feature>
<gene>
    <name evidence="2" type="ORF">ENP94_05780</name>
    <name evidence="3" type="ORF">ENS16_00675</name>
</gene>
<evidence type="ECO:0000313" key="3">
    <source>
        <dbReference type="EMBL" id="HFJ53192.1"/>
    </source>
</evidence>
<evidence type="ECO:0000313" key="2">
    <source>
        <dbReference type="EMBL" id="HEA87505.1"/>
    </source>
</evidence>
<sequence>MRLTDTSIRRPVTTILVSLVLIIFGLVGVSRMPVDVFPQVTLPSVIIVTTYPGAGPLEVESEVTRLIEQRVGTISNLKDITSRSLENISIIQLQFAWGTNLDAVAADVRDRLDMAVAQLPDGASRPFVLKLDASMMPVLQIGLYGNIDPLTLRDAADDLADALQRVPGVASAMVGGGTKRQLQIRIDLQKLTAAGISVDLLAQTLKAQNLNFPSGTVSADGREYLIRLIGEYQDPADVGNTLVGMKGNAPILLRDIAQVEWGAEEKTTIARYNGGSTVFVVIQRRPDANTVRVASAARRELERLRSTLPAGVNAAILFDSSKEITRSISNVVNNLLLGGILAVMVLFLFLRRFRATAFVAFSIPLSVFFALFFMFILGFSVNILSMAGLAIAVGMVVDNGIVVFEAIYRHRERGEEAIPAASIGTSEVGMAITASTLTTVVVFLPLLLVRGLMQVFFRELVWAVVGALGASLIIALTLIPTLTSRYLPRVGTSSLRGIRGWSERFYSRLEERYARLIGWALGHRRLVVFGSILLLLASLALLPFIGREFFPSQESQLRSYVVEMPVGTDLNSTDQAVRQLENYILQEWSEDLEGVAVQLGSGTGFQAIFGGATGSHTGQLNLILKPRRQRRHSVDQIDQAIRAFTAQIPGLQVRVTERSFTAMAGVTSGIEIDITGYDLATADTLTSQVLAAIESIPGIADLKSSREPGKPELQLIIDRQKAALYGLTPYQVGSALRTQIQGNAVSTFRLAGREYDILLRLPEEQRNELLDILGITINSPAGPVPLKNLVSVRTGTGPIEIERKNNQRVVKITARNVGVSSGQLATRIARALKPIPVPPGFDIRLSGSYEEMTSTFRDFALVLVIAIILVFVVMASQFESLRDPFIIMFTLPFALIGVLWALFLTRTPISVISLLGVLILVGIVVNNGIVYIDYTNQLRRKHGFTLIEAVKEAGRVRLRPILMTSLTTIFGMLPLAFQIGEGSELWSPLGRAIVGGMVVSTFLPLVFIPVLYTIFELRSERRRQQKGESG</sequence>
<dbReference type="EMBL" id="DSLG01000007">
    <property type="protein sequence ID" value="HEA87505.1"/>
    <property type="molecule type" value="Genomic_DNA"/>
</dbReference>
<keyword evidence="1" id="KW-0472">Membrane</keyword>
<feature type="transmembrane region" description="Helical" evidence="1">
    <location>
        <begin position="331"/>
        <end position="350"/>
    </location>
</feature>
<dbReference type="Pfam" id="PF00873">
    <property type="entry name" value="ACR_tran"/>
    <property type="match status" value="1"/>
</dbReference>
<feature type="transmembrane region" description="Helical" evidence="1">
    <location>
        <begin position="992"/>
        <end position="1015"/>
    </location>
</feature>
<feature type="transmembrane region" description="Helical" evidence="1">
    <location>
        <begin position="357"/>
        <end position="377"/>
    </location>
</feature>
<dbReference type="SUPFAM" id="SSF82693">
    <property type="entry name" value="Multidrug efflux transporter AcrB pore domain, PN1, PN2, PC1 and PC2 subdomains"/>
    <property type="match status" value="3"/>
</dbReference>
<dbReference type="GO" id="GO:0005886">
    <property type="term" value="C:plasma membrane"/>
    <property type="evidence" value="ECO:0007669"/>
    <property type="project" value="TreeGrafter"/>
</dbReference>
<comment type="caution">
    <text evidence="2">The sequence shown here is derived from an EMBL/GenBank/DDBJ whole genome shotgun (WGS) entry which is preliminary data.</text>
</comment>